<dbReference type="OrthoDB" id="5851910at2759"/>
<gene>
    <name evidence="3" type="primary">Acey_s0250.g154</name>
    <name evidence="3" type="ORF">Y032_0250g154</name>
</gene>
<sequence length="79" mass="8841">MKMLARSYVYWPSLDADIESLVKNCTRCAMVAKKPVKAGLYSFPKPTAPWTRIHADFTGLLHESTISSSWTHSQNGPKS</sequence>
<organism evidence="3 4">
    <name type="scientific">Ancylostoma ceylanicum</name>
    <dbReference type="NCBI Taxonomy" id="53326"/>
    <lineage>
        <taxon>Eukaryota</taxon>
        <taxon>Metazoa</taxon>
        <taxon>Ecdysozoa</taxon>
        <taxon>Nematoda</taxon>
        <taxon>Chromadorea</taxon>
        <taxon>Rhabditida</taxon>
        <taxon>Rhabditina</taxon>
        <taxon>Rhabditomorpha</taxon>
        <taxon>Strongyloidea</taxon>
        <taxon>Ancylostomatidae</taxon>
        <taxon>Ancylostomatinae</taxon>
        <taxon>Ancylostoma</taxon>
    </lineage>
</organism>
<dbReference type="STRING" id="53326.A0A016SCA1"/>
<comment type="caution">
    <text evidence="3">The sequence shown here is derived from an EMBL/GenBank/DDBJ whole genome shotgun (WGS) entry which is preliminary data.</text>
</comment>
<reference evidence="4" key="1">
    <citation type="journal article" date="2015" name="Nat. Genet.">
        <title>The genome and transcriptome of the zoonotic hookworm Ancylostoma ceylanicum identify infection-specific gene families.</title>
        <authorList>
            <person name="Schwarz E.M."/>
            <person name="Hu Y."/>
            <person name="Antoshechkin I."/>
            <person name="Miller M.M."/>
            <person name="Sternberg P.W."/>
            <person name="Aroian R.V."/>
        </authorList>
    </citation>
    <scope>NUCLEOTIDE SEQUENCE</scope>
    <source>
        <strain evidence="4">HY135</strain>
    </source>
</reference>
<name>A0A016SCA1_9BILA</name>
<dbReference type="Gene3D" id="1.10.340.70">
    <property type="match status" value="1"/>
</dbReference>
<evidence type="ECO:0000313" key="3">
    <source>
        <dbReference type="EMBL" id="EYB88265.1"/>
    </source>
</evidence>
<dbReference type="PANTHER" id="PTHR37984:SF5">
    <property type="entry name" value="PROTEIN NYNRIN-LIKE"/>
    <property type="match status" value="1"/>
</dbReference>
<accession>A0A016SCA1</accession>
<keyword evidence="4" id="KW-1185">Reference proteome</keyword>
<dbReference type="PANTHER" id="PTHR37984">
    <property type="entry name" value="PROTEIN CBG26694"/>
    <property type="match status" value="1"/>
</dbReference>
<dbReference type="InterPro" id="IPR041588">
    <property type="entry name" value="Integrase_H2C2"/>
</dbReference>
<evidence type="ECO:0000313" key="4">
    <source>
        <dbReference type="Proteomes" id="UP000024635"/>
    </source>
</evidence>
<dbReference type="EMBL" id="JARK01001586">
    <property type="protein sequence ID" value="EYB88265.1"/>
    <property type="molecule type" value="Genomic_DNA"/>
</dbReference>
<dbReference type="InterPro" id="IPR050951">
    <property type="entry name" value="Retrovirus_Pol_polyprotein"/>
</dbReference>
<dbReference type="EC" id="2.7.7.49" evidence="1"/>
<dbReference type="Proteomes" id="UP000024635">
    <property type="component" value="Unassembled WGS sequence"/>
</dbReference>
<feature type="domain" description="Integrase zinc-binding" evidence="2">
    <location>
        <begin position="2"/>
        <end position="32"/>
    </location>
</feature>
<evidence type="ECO:0000256" key="1">
    <source>
        <dbReference type="ARBA" id="ARBA00012493"/>
    </source>
</evidence>
<dbReference type="AlphaFoldDB" id="A0A016SCA1"/>
<proteinExistence type="predicted"/>
<evidence type="ECO:0000259" key="2">
    <source>
        <dbReference type="Pfam" id="PF17921"/>
    </source>
</evidence>
<dbReference type="Pfam" id="PF17921">
    <property type="entry name" value="Integrase_H2C2"/>
    <property type="match status" value="1"/>
</dbReference>
<protein>
    <recommendedName>
        <fullName evidence="1">RNA-directed DNA polymerase</fullName>
        <ecNumber evidence="1">2.7.7.49</ecNumber>
    </recommendedName>
</protein>
<dbReference type="GO" id="GO:0003964">
    <property type="term" value="F:RNA-directed DNA polymerase activity"/>
    <property type="evidence" value="ECO:0007669"/>
    <property type="project" value="UniProtKB-EC"/>
</dbReference>